<reference evidence="1 2" key="1">
    <citation type="submission" date="2015-11" db="EMBL/GenBank/DDBJ databases">
        <title>Genomic analysis of 38 Legionella species identifies large and diverse effector repertoires.</title>
        <authorList>
            <person name="Burstein D."/>
            <person name="Amaro F."/>
            <person name="Zusman T."/>
            <person name="Lifshitz Z."/>
            <person name="Cohen O."/>
            <person name="Gilbert J.A."/>
            <person name="Pupko T."/>
            <person name="Shuman H.A."/>
            <person name="Segal G."/>
        </authorList>
    </citation>
    <scope>NUCLEOTIDE SEQUENCE [LARGE SCALE GENOMIC DNA]</scope>
    <source>
        <strain evidence="1 2">ATCC 51914</strain>
    </source>
</reference>
<evidence type="ECO:0000313" key="1">
    <source>
        <dbReference type="EMBL" id="KTD82427.1"/>
    </source>
</evidence>
<proteinExistence type="predicted"/>
<sequence>MNKILFQALEHECLIYLSGKEVTQELLRPLINEFLSTQLEHLLLILAKEEQTTNAVSDVIAHQFTDTHDILIHRVIHHLNDLLYETICVIIHSQIAYVKPLTDLKEFWIKLFRKELLI</sequence>
<accession>A0A0W1AM43</accession>
<protein>
    <submittedName>
        <fullName evidence="1">Uncharacterized protein</fullName>
    </submittedName>
</protein>
<comment type="caution">
    <text evidence="1">The sequence shown here is derived from an EMBL/GenBank/DDBJ whole genome shotgun (WGS) entry which is preliminary data.</text>
</comment>
<name>A0A0W1AM43_9GAMM</name>
<evidence type="ECO:0000313" key="2">
    <source>
        <dbReference type="Proteomes" id="UP000054729"/>
    </source>
</evidence>
<keyword evidence="2" id="KW-1185">Reference proteome</keyword>
<organism evidence="1 2">
    <name type="scientific">Legionella waltersii</name>
    <dbReference type="NCBI Taxonomy" id="66969"/>
    <lineage>
        <taxon>Bacteria</taxon>
        <taxon>Pseudomonadati</taxon>
        <taxon>Pseudomonadota</taxon>
        <taxon>Gammaproteobacteria</taxon>
        <taxon>Legionellales</taxon>
        <taxon>Legionellaceae</taxon>
        <taxon>Legionella</taxon>
    </lineage>
</organism>
<gene>
    <name evidence="1" type="ORF">Lwal_0904</name>
</gene>
<dbReference type="Proteomes" id="UP000054729">
    <property type="component" value="Unassembled WGS sequence"/>
</dbReference>
<dbReference type="EMBL" id="LNZB01000015">
    <property type="protein sequence ID" value="KTD82427.1"/>
    <property type="molecule type" value="Genomic_DNA"/>
</dbReference>
<dbReference type="AlphaFoldDB" id="A0A0W1AM43"/>